<evidence type="ECO:0000313" key="4">
    <source>
        <dbReference type="EMBL" id="ACA32837.1"/>
    </source>
</evidence>
<evidence type="ECO:0000313" key="5">
    <source>
        <dbReference type="Proteomes" id="UP000002162"/>
    </source>
</evidence>
<dbReference type="Pfam" id="PF14278">
    <property type="entry name" value="TetR_C_8"/>
    <property type="match status" value="1"/>
</dbReference>
<feature type="domain" description="HTH tetR-type" evidence="3">
    <location>
        <begin position="9"/>
        <end position="69"/>
    </location>
</feature>
<sequence length="196" mass="22811">MAVEKIKISKVKLKIVSALFNLLKTNSFNKIKISQIIEVADVSRPSYYRNFSDKISIINYFIKNIYNWKVVSKLINNNLNINFDEVGFTKFYEISLQISLEFKEYFLILDKNNFSGLIVDLTTESGFYAIGNMSNNSIDKYLINYLTGFFCNIRMQWLKNGAKESIHDMAVFLTNVLKDNVIKKLEKYQSCNNIND</sequence>
<accession>A0A2C9DY83</accession>
<dbReference type="RefSeq" id="WP_006688876.1">
    <property type="nucleotide sequence ID" value="NC_010503.1"/>
</dbReference>
<dbReference type="GO" id="GO:0003677">
    <property type="term" value="F:DNA binding"/>
    <property type="evidence" value="ECO:0007669"/>
    <property type="project" value="UniProtKB-UniRule"/>
</dbReference>
<evidence type="ECO:0000256" key="2">
    <source>
        <dbReference type="PROSITE-ProRule" id="PRU00335"/>
    </source>
</evidence>
<name>A0A2C9DY83_UREP2</name>
<protein>
    <recommendedName>
        <fullName evidence="3">HTH tetR-type domain-containing protein</fullName>
    </recommendedName>
</protein>
<dbReference type="SUPFAM" id="SSF46689">
    <property type="entry name" value="Homeodomain-like"/>
    <property type="match status" value="1"/>
</dbReference>
<dbReference type="AlphaFoldDB" id="A0A2C9DY83"/>
<evidence type="ECO:0000256" key="1">
    <source>
        <dbReference type="ARBA" id="ARBA00023125"/>
    </source>
</evidence>
<dbReference type="InterPro" id="IPR001647">
    <property type="entry name" value="HTH_TetR"/>
</dbReference>
<organism evidence="4 5">
    <name type="scientific">Ureaplasma parvum serovar 3 (strain ATCC 27815 / 27 / NCTC 11736)</name>
    <dbReference type="NCBI Taxonomy" id="505682"/>
    <lineage>
        <taxon>Bacteria</taxon>
        <taxon>Bacillati</taxon>
        <taxon>Mycoplasmatota</taxon>
        <taxon>Mycoplasmoidales</taxon>
        <taxon>Mycoplasmoidaceae</taxon>
        <taxon>Ureaplasma</taxon>
    </lineage>
</organism>
<dbReference type="InterPro" id="IPR009057">
    <property type="entry name" value="Homeodomain-like_sf"/>
</dbReference>
<evidence type="ECO:0000259" key="3">
    <source>
        <dbReference type="PROSITE" id="PS50977"/>
    </source>
</evidence>
<keyword evidence="1 2" id="KW-0238">DNA-binding</keyword>
<gene>
    <name evidence="4" type="ordered locus">UPA3_0299</name>
</gene>
<dbReference type="Gene3D" id="1.10.357.10">
    <property type="entry name" value="Tetracycline Repressor, domain 2"/>
    <property type="match status" value="1"/>
</dbReference>
<dbReference type="EMBL" id="CP000942">
    <property type="protein sequence ID" value="ACA32837.1"/>
    <property type="molecule type" value="Genomic_DNA"/>
</dbReference>
<dbReference type="KEGG" id="upa:UPA3_0299"/>
<reference evidence="4 5" key="1">
    <citation type="submission" date="2008-02" db="EMBL/GenBank/DDBJ databases">
        <title>Genome sequence of Ureaplasma parvum serovar 3.</title>
        <authorList>
            <person name="Methe B.A."/>
            <person name="Glass J."/>
            <person name="Waites K."/>
            <person name="Shrivastava S."/>
        </authorList>
    </citation>
    <scope>NUCLEOTIDE SEQUENCE [LARGE SCALE GENOMIC DNA]</scope>
    <source>
        <strain evidence="5">ATCC 27815 / 27 / NCTC 11736</strain>
    </source>
</reference>
<dbReference type="PROSITE" id="PS50977">
    <property type="entry name" value="HTH_TETR_2"/>
    <property type="match status" value="1"/>
</dbReference>
<feature type="DNA-binding region" description="H-T-H motif" evidence="2">
    <location>
        <begin position="32"/>
        <end position="51"/>
    </location>
</feature>
<dbReference type="Proteomes" id="UP000002162">
    <property type="component" value="Chromosome"/>
</dbReference>
<dbReference type="GeneID" id="29672505"/>
<dbReference type="HOGENOM" id="CLU_087539_0_0_14"/>
<proteinExistence type="predicted"/>
<dbReference type="InterPro" id="IPR039532">
    <property type="entry name" value="TetR_C_Firmicutes"/>
</dbReference>